<keyword evidence="4 15" id="KW-0812">Transmembrane</keyword>
<gene>
    <name evidence="19" type="ORF">GPM918_LOCUS4170</name>
    <name evidence="20" type="ORF">SRO942_LOCUS4170</name>
</gene>
<feature type="compositionally biased region" description="Polar residues" evidence="17">
    <location>
        <begin position="909"/>
        <end position="924"/>
    </location>
</feature>
<evidence type="ECO:0000256" key="10">
    <source>
        <dbReference type="ARBA" id="ARBA00023170"/>
    </source>
</evidence>
<evidence type="ECO:0000256" key="1">
    <source>
        <dbReference type="ARBA" id="ARBA00009237"/>
    </source>
</evidence>
<keyword evidence="12" id="KW-1071">Ligand-gated ion channel</keyword>
<keyword evidence="8 15" id="KW-0472">Membrane</keyword>
<keyword evidence="10" id="KW-0675">Receptor</keyword>
<keyword evidence="2 15" id="KW-0813">Transport</keyword>
<dbReference type="PROSITE" id="PS00236">
    <property type="entry name" value="NEUROTR_ION_CHANNEL"/>
    <property type="match status" value="1"/>
</dbReference>
<dbReference type="SUPFAM" id="SSF63712">
    <property type="entry name" value="Nicotinic receptor ligand binding domain-like"/>
    <property type="match status" value="1"/>
</dbReference>
<evidence type="ECO:0000313" key="19">
    <source>
        <dbReference type="EMBL" id="CAF0813681.1"/>
    </source>
</evidence>
<feature type="transmembrane region" description="Helical" evidence="15">
    <location>
        <begin position="205"/>
        <end position="228"/>
    </location>
</feature>
<dbReference type="EMBL" id="CAJOBC010000549">
    <property type="protein sequence ID" value="CAF3599573.1"/>
    <property type="molecule type" value="Genomic_DNA"/>
</dbReference>
<dbReference type="CDD" id="cd01670">
    <property type="entry name" value="Death"/>
    <property type="match status" value="1"/>
</dbReference>
<dbReference type="Proteomes" id="UP000681722">
    <property type="component" value="Unassembled WGS sequence"/>
</dbReference>
<proteinExistence type="inferred from homology"/>
<dbReference type="InterPro" id="IPR006201">
    <property type="entry name" value="Neur_channel"/>
</dbReference>
<dbReference type="Gene3D" id="1.20.58.390">
    <property type="entry name" value="Neurotransmitter-gated ion-channel transmembrane domain"/>
    <property type="match status" value="2"/>
</dbReference>
<evidence type="ECO:0000256" key="17">
    <source>
        <dbReference type="SAM" id="MobiDB-lite"/>
    </source>
</evidence>
<feature type="domain" description="Death" evidence="18">
    <location>
        <begin position="1171"/>
        <end position="1216"/>
    </location>
</feature>
<reference evidence="19" key="1">
    <citation type="submission" date="2021-02" db="EMBL/GenBank/DDBJ databases">
        <authorList>
            <person name="Nowell W R."/>
        </authorList>
    </citation>
    <scope>NUCLEOTIDE SEQUENCE</scope>
</reference>
<feature type="transmembrane region" description="Helical" evidence="15">
    <location>
        <begin position="424"/>
        <end position="442"/>
    </location>
</feature>
<keyword evidence="21" id="KW-1185">Reference proteome</keyword>
<dbReference type="GO" id="GO:0045211">
    <property type="term" value="C:postsynaptic membrane"/>
    <property type="evidence" value="ECO:0007669"/>
    <property type="project" value="InterPro"/>
</dbReference>
<organism evidence="19 21">
    <name type="scientific">Didymodactylos carnosus</name>
    <dbReference type="NCBI Taxonomy" id="1234261"/>
    <lineage>
        <taxon>Eukaryota</taxon>
        <taxon>Metazoa</taxon>
        <taxon>Spiralia</taxon>
        <taxon>Gnathifera</taxon>
        <taxon>Rotifera</taxon>
        <taxon>Eurotatoria</taxon>
        <taxon>Bdelloidea</taxon>
        <taxon>Philodinida</taxon>
        <taxon>Philodinidae</taxon>
        <taxon>Didymodactylos</taxon>
    </lineage>
</organism>
<evidence type="ECO:0000256" key="9">
    <source>
        <dbReference type="ARBA" id="ARBA00023157"/>
    </source>
</evidence>
<accession>A0A813TSA4</accession>
<feature type="transmembrane region" description="Helical" evidence="15">
    <location>
        <begin position="270"/>
        <end position="292"/>
    </location>
</feature>
<dbReference type="SUPFAM" id="SSF90112">
    <property type="entry name" value="Neurotransmitter-gated ion-channel transmembrane pore"/>
    <property type="match status" value="1"/>
</dbReference>
<keyword evidence="11" id="KW-0325">Glycoprotein</keyword>
<evidence type="ECO:0000256" key="8">
    <source>
        <dbReference type="ARBA" id="ARBA00023136"/>
    </source>
</evidence>
<dbReference type="InterPro" id="IPR011029">
    <property type="entry name" value="DEATH-like_dom_sf"/>
</dbReference>
<keyword evidence="3" id="KW-1003">Cell membrane</keyword>
<feature type="region of interest" description="Disordered" evidence="17">
    <location>
        <begin position="547"/>
        <end position="570"/>
    </location>
</feature>
<evidence type="ECO:0000259" key="18">
    <source>
        <dbReference type="PROSITE" id="PS50017"/>
    </source>
</evidence>
<feature type="coiled-coil region" evidence="16">
    <location>
        <begin position="590"/>
        <end position="651"/>
    </location>
</feature>
<dbReference type="PRINTS" id="PR00252">
    <property type="entry name" value="NRIONCHANNEL"/>
</dbReference>
<evidence type="ECO:0000256" key="11">
    <source>
        <dbReference type="ARBA" id="ARBA00023180"/>
    </source>
</evidence>
<dbReference type="InterPro" id="IPR036719">
    <property type="entry name" value="Neuro-gated_channel_TM_sf"/>
</dbReference>
<feature type="compositionally biased region" description="Basic and acidic residues" evidence="17">
    <location>
        <begin position="547"/>
        <end position="561"/>
    </location>
</feature>
<evidence type="ECO:0000256" key="3">
    <source>
        <dbReference type="ARBA" id="ARBA00022475"/>
    </source>
</evidence>
<evidence type="ECO:0000256" key="15">
    <source>
        <dbReference type="RuleBase" id="RU000687"/>
    </source>
</evidence>
<dbReference type="EMBL" id="CAJNOQ010000549">
    <property type="protein sequence ID" value="CAF0813681.1"/>
    <property type="molecule type" value="Genomic_DNA"/>
</dbReference>
<evidence type="ECO:0000256" key="14">
    <source>
        <dbReference type="ARBA" id="ARBA00034099"/>
    </source>
</evidence>
<dbReference type="PROSITE" id="PS50017">
    <property type="entry name" value="DEATH_DOMAIN"/>
    <property type="match status" value="2"/>
</dbReference>
<name>A0A813TSA4_9BILA</name>
<dbReference type="InterPro" id="IPR000488">
    <property type="entry name" value="Death_dom"/>
</dbReference>
<dbReference type="CDD" id="cd19064">
    <property type="entry name" value="LGIC_TM_nAChR"/>
    <property type="match status" value="1"/>
</dbReference>
<dbReference type="PANTHER" id="PTHR18945">
    <property type="entry name" value="NEUROTRANSMITTER GATED ION CHANNEL"/>
    <property type="match status" value="1"/>
</dbReference>
<evidence type="ECO:0000256" key="7">
    <source>
        <dbReference type="ARBA" id="ARBA00023065"/>
    </source>
</evidence>
<dbReference type="InterPro" id="IPR006029">
    <property type="entry name" value="Neurotrans-gated_channel_TM"/>
</dbReference>
<feature type="transmembrane region" description="Helical" evidence="15">
    <location>
        <begin position="304"/>
        <end position="323"/>
    </location>
</feature>
<evidence type="ECO:0000256" key="2">
    <source>
        <dbReference type="ARBA" id="ARBA00022448"/>
    </source>
</evidence>
<dbReference type="Proteomes" id="UP000663829">
    <property type="component" value="Unassembled WGS sequence"/>
</dbReference>
<dbReference type="OrthoDB" id="6118651at2759"/>
<dbReference type="GO" id="GO:0022848">
    <property type="term" value="F:acetylcholine-gated monoatomic cation-selective channel activity"/>
    <property type="evidence" value="ECO:0007669"/>
    <property type="project" value="InterPro"/>
</dbReference>
<evidence type="ECO:0000256" key="12">
    <source>
        <dbReference type="ARBA" id="ARBA00023286"/>
    </source>
</evidence>
<dbReference type="InterPro" id="IPR038050">
    <property type="entry name" value="Neuro_actylchol_rec"/>
</dbReference>
<dbReference type="SUPFAM" id="SSF47986">
    <property type="entry name" value="DEATH domain"/>
    <property type="match status" value="2"/>
</dbReference>
<evidence type="ECO:0000256" key="6">
    <source>
        <dbReference type="ARBA" id="ARBA00023018"/>
    </source>
</evidence>
<keyword evidence="7 15" id="KW-0406">Ion transport</keyword>
<protein>
    <recommendedName>
        <fullName evidence="18">Death domain-containing protein</fullName>
    </recommendedName>
</protein>
<keyword evidence="13 15" id="KW-0407">Ion channel</keyword>
<dbReference type="Pfam" id="PF02931">
    <property type="entry name" value="Neur_chan_LBD"/>
    <property type="match status" value="1"/>
</dbReference>
<dbReference type="GO" id="GO:0004888">
    <property type="term" value="F:transmembrane signaling receptor activity"/>
    <property type="evidence" value="ECO:0007669"/>
    <property type="project" value="InterPro"/>
</dbReference>
<comment type="caution">
    <text evidence="15">Lacks conserved residue(s) required for the propagation of feature annotation.</text>
</comment>
<evidence type="ECO:0000313" key="21">
    <source>
        <dbReference type="Proteomes" id="UP000663829"/>
    </source>
</evidence>
<evidence type="ECO:0000256" key="4">
    <source>
        <dbReference type="ARBA" id="ARBA00022692"/>
    </source>
</evidence>
<evidence type="ECO:0000256" key="16">
    <source>
        <dbReference type="SAM" id="Coils"/>
    </source>
</evidence>
<dbReference type="Gene3D" id="2.60.220.30">
    <property type="match status" value="1"/>
</dbReference>
<comment type="similarity">
    <text evidence="1">Belongs to the ligand-gated ion channel (TC 1.A.9) family. Acetylcholine receptor (TC 1.A.9.1) subfamily.</text>
</comment>
<feature type="transmembrane region" description="Helical" evidence="15">
    <location>
        <begin position="240"/>
        <end position="258"/>
    </location>
</feature>
<dbReference type="PRINTS" id="PR00254">
    <property type="entry name" value="NICOTINICR"/>
</dbReference>
<evidence type="ECO:0000256" key="5">
    <source>
        <dbReference type="ARBA" id="ARBA00022989"/>
    </source>
</evidence>
<dbReference type="InterPro" id="IPR002394">
    <property type="entry name" value="Nicotinic_acetylcholine_rcpt"/>
</dbReference>
<evidence type="ECO:0000313" key="20">
    <source>
        <dbReference type="EMBL" id="CAF3599573.1"/>
    </source>
</evidence>
<dbReference type="Pfam" id="PF00531">
    <property type="entry name" value="Death"/>
    <property type="match status" value="1"/>
</dbReference>
<dbReference type="InterPro" id="IPR018000">
    <property type="entry name" value="Neurotransmitter_ion_chnl_CS"/>
</dbReference>
<feature type="domain" description="Death" evidence="18">
    <location>
        <begin position="1240"/>
        <end position="1301"/>
    </location>
</feature>
<dbReference type="Gene3D" id="2.70.170.10">
    <property type="entry name" value="Neurotransmitter-gated ion-channel ligand-binding domain"/>
    <property type="match status" value="1"/>
</dbReference>
<sequence length="1393" mass="161737">MKILFSQYNPLITPMINYSKALDVYVGLSLSQIINVYEKEQIVKVNVWLQIRWMDYQLKWNPDHFDRLESIRVPYETVWTPDIVLFNNADGNYEVTYKSNVVISSDGQIMWVPPAIYKCSCTINVQYFPFDEQICELRFGSWTFDVSQVRFGWYSLPEMELSDYVPSGTWTLVRAPAEIRIIRSKEKSYETTEAVFLIVMRRKSLFFTINLVLPTMILSFLSVTVLYLPGEAGEKMTLCVSILLALVFFMLLISKILPPTSVNVPLISKYLMFTFILNLLTVASSTLILNVHYQNSTLNPIPNWIRLIFVEILPSILLLRRPYSNINIRKRRRSSLKYELYSGPLINNCLGKLKPIVNLTNGLLSQRTTSTQFKNELSETNYFFLQFLAVAYDMKCISKKFEEESRNIEILTDWKFIASVIDRMLLILFIIVTIVGTLSILLQAPNLVLSHVEGSMVLIIDERMTTMNQNIDMSSSLLFELQREIGDIRNLSIYNYDVNKLSTVLNGSKDYLKQTEEFQQRLHKQLEEFERSLGDINRIIKEKVEQGDVKKLQKNDPDKTEHKRPHSNSAETQALLLSLNAEAIECRLQAVQLQEQAKLIEEKAQEIEQNTDETDQLAQLSEQLFKQKQEAERERAKQEELERRVRVQEERNRKLELPQRQERQQIVETKQNTPEQDWPLQEFINDDRYPPCIVRISPNAGSIDFQIHYLPIAETENLLDVQEELISTPLKIVVQNEAPESSVSLALPYIFKRSTHRENVIKARDTNGIWISMDTQEIFFESHKDKRFVECKLYKTMALAVVSRLKRDKIIINKDKRGKYTSSADQRFTIEWEQNIVQNDFRIDACIQPVDLPTFSEFRQRNPHDCDGLIAVGPIVELMFDDVELLKKIGVTLPMLIQMKKTPKHQAPKPTQDQQLPPSSNDPVQMSSQDTLLQQQQQIFKSVLGDDSETERLVLLYSGLNENTWHVDNGVRLIDSKTKDLITTHLSTLYGRLIVARVEKHLTNKQLKSTISLLYKSLTQRSVTVLLRTKITAPNEVCLVCFPSSRIDTLDKELSQENYTNNDEQMKELVLQEGQLLELRFRGNVLPSSAQKQKQLKIPFAFNTNFPFYWEEVTKQEWHETDVLLAELVVRLPKVQNETLSRPTTPKSPVTFTNEGILNESVFRDLSNNLIGDEWKLVAKKLGLTRIRIESIQHDYRDESGYHMLLAWFKRVPKSADKVHDLFIVPFSKICQRDEIVKIWKIIAQELMLTNDDINQIEHNCPSQHERCLRTLELWAKQDNKADLYDLGRVMRLLGHKPLAHTTIIFQAQTFEHRLSLVSSESLSTSSDDSERQTSNIPAAYFGILYPQQQQRQQQYTRKQICYSLGCYILAFVIVILVYTILIIISKKFERKA</sequence>
<dbReference type="FunFam" id="2.70.170.10:FF:000016">
    <property type="entry name" value="Nicotinic acetylcholine receptor subunit"/>
    <property type="match status" value="1"/>
</dbReference>
<feature type="region of interest" description="Disordered" evidence="17">
    <location>
        <begin position="901"/>
        <end position="928"/>
    </location>
</feature>
<keyword evidence="6" id="KW-0770">Synapse</keyword>
<feature type="transmembrane region" description="Helical" evidence="15">
    <location>
        <begin position="1363"/>
        <end position="1385"/>
    </location>
</feature>
<dbReference type="InterPro" id="IPR006202">
    <property type="entry name" value="Neur_chan_lig-bd"/>
</dbReference>
<keyword evidence="9" id="KW-1015">Disulfide bond</keyword>
<dbReference type="Pfam" id="PF02932">
    <property type="entry name" value="Neur_chan_memb"/>
    <property type="match status" value="1"/>
</dbReference>
<dbReference type="Gene3D" id="1.10.533.10">
    <property type="entry name" value="Death Domain, Fas"/>
    <property type="match status" value="2"/>
</dbReference>
<dbReference type="InterPro" id="IPR036734">
    <property type="entry name" value="Neur_chan_lig-bd_sf"/>
</dbReference>
<comment type="subcellular location">
    <subcellularLocation>
        <location evidence="14">Synaptic cell membrane</location>
        <topology evidence="14">Multi-pass membrane protein</topology>
    </subcellularLocation>
</comment>
<keyword evidence="16" id="KW-0175">Coiled coil</keyword>
<keyword evidence="5 15" id="KW-1133">Transmembrane helix</keyword>
<dbReference type="FunFam" id="1.20.58.390:FF:000038">
    <property type="entry name" value="Acetylcholine receptor subunit beta-like 1"/>
    <property type="match status" value="1"/>
</dbReference>
<evidence type="ECO:0000256" key="13">
    <source>
        <dbReference type="ARBA" id="ARBA00023303"/>
    </source>
</evidence>
<comment type="caution">
    <text evidence="19">The sequence shown here is derived from an EMBL/GenBank/DDBJ whole genome shotgun (WGS) entry which is preliminary data.</text>
</comment>